<name>A0A9P7FME8_9AGAR</name>
<feature type="region of interest" description="Disordered" evidence="1">
    <location>
        <begin position="318"/>
        <end position="408"/>
    </location>
</feature>
<accession>A0A9P7FME8</accession>
<feature type="compositionally biased region" description="Polar residues" evidence="1">
    <location>
        <begin position="864"/>
        <end position="883"/>
    </location>
</feature>
<feature type="compositionally biased region" description="Acidic residues" evidence="1">
    <location>
        <begin position="346"/>
        <end position="395"/>
    </location>
</feature>
<dbReference type="Proteomes" id="UP000717328">
    <property type="component" value="Unassembled WGS sequence"/>
</dbReference>
<dbReference type="AlphaFoldDB" id="A0A9P7FME8"/>
<keyword evidence="3" id="KW-1185">Reference proteome</keyword>
<feature type="region of interest" description="Disordered" evidence="1">
    <location>
        <begin position="703"/>
        <end position="736"/>
    </location>
</feature>
<feature type="region of interest" description="Disordered" evidence="1">
    <location>
        <begin position="422"/>
        <end position="470"/>
    </location>
</feature>
<reference evidence="2" key="2">
    <citation type="submission" date="2021-10" db="EMBL/GenBank/DDBJ databases">
        <title>Phylogenomics reveals ancestral predisposition of the termite-cultivated fungus Termitomyces towards a domesticated lifestyle.</title>
        <authorList>
            <person name="Auxier B."/>
            <person name="Grum-Grzhimaylo A."/>
            <person name="Cardenas M.E."/>
            <person name="Lodge J.D."/>
            <person name="Laessoe T."/>
            <person name="Pedersen O."/>
            <person name="Smith M.E."/>
            <person name="Kuyper T.W."/>
            <person name="Franco-Molano E.A."/>
            <person name="Baroni T.J."/>
            <person name="Aanen D.K."/>
        </authorList>
    </citation>
    <scope>NUCLEOTIDE SEQUENCE</scope>
    <source>
        <strain evidence="2">D49</strain>
    </source>
</reference>
<sequence length="933" mass="102755">MPTFMPDNYDAPQSDIFIAFSKDDDVWMVPPHAVKPCEEYFTHTERVIIQSLTGDTIHIELLTYMPELLATDERNDAFYDLAEAVANDEYLFYGEGGLAVVVQHELLALWRAWEQEQEHGPPATYAEKCVGTEENTELARPIANPLFISSPPSKLWDIPAPWATTSRSDPHNYWNLNSTPISAHRPGLARSSPDSINPDWPPSWTAVDTGEAVLDALSFECDVAIARASKSLKGRNKRPSMTKMRKLYRATTPPRSAIPDVYSFERILPGCRSRRRWLHPGEIEDEDGWETVYDEFECDEFEDHKEDAMPRLEYDFAEGYSDDDDEDSAESSYDGDDESLVQGGLEDNDLEEEDVQAEVEDDSYLGDDESGNAIEDEQDDVEYEDMQKPDDEEPGHEEPANSTPSLVSLASSNLRLSWDDDSLSSLSRSQDERLTADSEDGCERRIINPEDDHICQPAEEAATKAQQTSTALSVELEQSLLVDDTHEERIIDPEDDHICQPAEEAATEAQQTSTAPSVELEQPFLVDDTHTSLCEASVVVAPEDDDISKSESSFCSTASSLPPALPPISITWAPVVVEPIVKSSSCEDELEALGEVTLLLEDILHALADIEQDNAANEPVPEPEEVKHEDREEAEVGDVRDASLVFDEELELEVAESEKASLVEVPSPTSIPEAPLPQVTVPEPEVLRIAIDVDKQISSREAIAQADAEAPERISSVPKAASEDDDRPPAHLPARQSLFAELMSRDFTRVLRPSARRTASPPSSQNALKAPSPKKQRGIAAIAGFTTTSRELLSRRSTLASVDRARKESRAESGFQLPKLRGTGRLLNGAWKSTADQNADFVYNSAPSSSPKKRKVLWGRGSQAEPSPSSATLNPVVTPSSSSPRKKLVAAGGAMWGSAKRVLGAKAPTIAEDANLALMLPKPVNAQFYVKKR</sequence>
<organism evidence="2 3">
    <name type="scientific">Sphagnurus paluster</name>
    <dbReference type="NCBI Taxonomy" id="117069"/>
    <lineage>
        <taxon>Eukaryota</taxon>
        <taxon>Fungi</taxon>
        <taxon>Dikarya</taxon>
        <taxon>Basidiomycota</taxon>
        <taxon>Agaricomycotina</taxon>
        <taxon>Agaricomycetes</taxon>
        <taxon>Agaricomycetidae</taxon>
        <taxon>Agaricales</taxon>
        <taxon>Tricholomatineae</taxon>
        <taxon>Lyophyllaceae</taxon>
        <taxon>Sphagnurus</taxon>
    </lineage>
</organism>
<protein>
    <submittedName>
        <fullName evidence="2">Uncharacterized protein</fullName>
    </submittedName>
</protein>
<feature type="region of interest" description="Disordered" evidence="1">
    <location>
        <begin position="612"/>
        <end position="637"/>
    </location>
</feature>
<evidence type="ECO:0000313" key="2">
    <source>
        <dbReference type="EMBL" id="KAG5634539.1"/>
    </source>
</evidence>
<dbReference type="OrthoDB" id="10691080at2759"/>
<feature type="compositionally biased region" description="Acidic residues" evidence="1">
    <location>
        <begin position="320"/>
        <end position="339"/>
    </location>
</feature>
<reference evidence="2" key="1">
    <citation type="submission" date="2021-02" db="EMBL/GenBank/DDBJ databases">
        <authorList>
            <person name="Nieuwenhuis M."/>
            <person name="Van De Peppel L.J.J."/>
        </authorList>
    </citation>
    <scope>NUCLEOTIDE SEQUENCE</scope>
    <source>
        <strain evidence="2">D49</strain>
    </source>
</reference>
<comment type="caution">
    <text evidence="2">The sequence shown here is derived from an EMBL/GenBank/DDBJ whole genome shotgun (WGS) entry which is preliminary data.</text>
</comment>
<gene>
    <name evidence="2" type="ORF">H0H81_001569</name>
</gene>
<feature type="compositionally biased region" description="Basic and acidic residues" evidence="1">
    <location>
        <begin position="429"/>
        <end position="454"/>
    </location>
</feature>
<feature type="region of interest" description="Disordered" evidence="1">
    <location>
        <begin position="753"/>
        <end position="778"/>
    </location>
</feature>
<feature type="compositionally biased region" description="Low complexity" evidence="1">
    <location>
        <begin position="753"/>
        <end position="764"/>
    </location>
</feature>
<evidence type="ECO:0000256" key="1">
    <source>
        <dbReference type="SAM" id="MobiDB-lite"/>
    </source>
</evidence>
<evidence type="ECO:0000313" key="3">
    <source>
        <dbReference type="Proteomes" id="UP000717328"/>
    </source>
</evidence>
<dbReference type="EMBL" id="JABCKI010006363">
    <property type="protein sequence ID" value="KAG5634539.1"/>
    <property type="molecule type" value="Genomic_DNA"/>
</dbReference>
<proteinExistence type="predicted"/>
<feature type="region of interest" description="Disordered" evidence="1">
    <location>
        <begin position="842"/>
        <end position="885"/>
    </location>
</feature>